<proteinExistence type="predicted"/>
<dbReference type="RefSeq" id="WP_068348178.1">
    <property type="nucleotide sequence ID" value="NZ_JFHK01000018.1"/>
</dbReference>
<reference evidence="1 2" key="1">
    <citation type="submission" date="2014-02" db="EMBL/GenBank/DDBJ databases">
        <title>Kosmotoga genome sequencing.</title>
        <authorList>
            <person name="Pollo S.M."/>
            <person name="Charchuk R."/>
            <person name="Nesbo C.L."/>
        </authorList>
    </citation>
    <scope>NUCLEOTIDE SEQUENCE [LARGE SCALE GENOMIC DNA]</scope>
    <source>
        <strain evidence="1 2">S304</strain>
    </source>
</reference>
<dbReference type="OrthoDB" id="1119900at2"/>
<keyword evidence="2" id="KW-1185">Reference proteome</keyword>
<accession>A0A176JZG5</accession>
<dbReference type="Proteomes" id="UP000077339">
    <property type="component" value="Unassembled WGS sequence"/>
</dbReference>
<name>A0A176JZG5_9BACT</name>
<dbReference type="PATRIC" id="fig|1453497.3.peg.410"/>
<comment type="caution">
    <text evidence="1">The sequence shown here is derived from an EMBL/GenBank/DDBJ whole genome shotgun (WGS) entry which is preliminary data.</text>
</comment>
<gene>
    <name evidence="1" type="ORF">AT15_02060</name>
</gene>
<evidence type="ECO:0000313" key="1">
    <source>
        <dbReference type="EMBL" id="OAA29481.1"/>
    </source>
</evidence>
<protein>
    <recommendedName>
        <fullName evidence="3">DUF2268 domain-containing protein</fullName>
    </recommendedName>
</protein>
<dbReference type="STRING" id="1453497.AT15_02060"/>
<dbReference type="AlphaFoldDB" id="A0A176JZG5"/>
<sequence>MNIRFNIICVENAKEIEENYRPIKDFEYLEVNDFESRVVHFKNFLEKLTRKDFDELLMEIFSEARDFEVNLTLTSGIPYPYDAWCYSGDELNMIFFNLSLWDAEKINKHAEGILIHEITHFLLKKFYENPYDLENKNDILDYVAYDEGLAHFLGFPGNREDILSIYLDKREKAKKEFLYYKDYIRNNELSKEELIIIYNKATSGNYWEKFASIYGMFIYAEVFEKHGAKGIKDVIKNGISYFDLYR</sequence>
<evidence type="ECO:0000313" key="2">
    <source>
        <dbReference type="Proteomes" id="UP000077339"/>
    </source>
</evidence>
<evidence type="ECO:0008006" key="3">
    <source>
        <dbReference type="Google" id="ProtNLM"/>
    </source>
</evidence>
<dbReference type="EMBL" id="JFHK01000018">
    <property type="protein sequence ID" value="OAA29481.1"/>
    <property type="molecule type" value="Genomic_DNA"/>
</dbReference>
<organism evidence="1 2">
    <name type="scientific">Kosmotoga arenicorallina S304</name>
    <dbReference type="NCBI Taxonomy" id="1453497"/>
    <lineage>
        <taxon>Bacteria</taxon>
        <taxon>Thermotogati</taxon>
        <taxon>Thermotogota</taxon>
        <taxon>Thermotogae</taxon>
        <taxon>Kosmotogales</taxon>
        <taxon>Kosmotogaceae</taxon>
        <taxon>Kosmotoga</taxon>
    </lineage>
</organism>